<evidence type="ECO:0000313" key="2">
    <source>
        <dbReference type="EMBL" id="KAJ7744861.1"/>
    </source>
</evidence>
<dbReference type="AlphaFoldDB" id="A0AAD7IMI9"/>
<gene>
    <name evidence="2" type="ORF">B0H16DRAFT_1727068</name>
</gene>
<proteinExistence type="predicted"/>
<name>A0AAD7IMI9_9AGAR</name>
<feature type="region of interest" description="Disordered" evidence="1">
    <location>
        <begin position="61"/>
        <end position="85"/>
    </location>
</feature>
<comment type="caution">
    <text evidence="2">The sequence shown here is derived from an EMBL/GenBank/DDBJ whole genome shotgun (WGS) entry which is preliminary data.</text>
</comment>
<sequence length="267" mass="30467">MRLVKGRVCFLVAGRQRASRVSKVAAQRDKGIKALFLGRASELPQRRALFPSFKYPPGDYPASLPRSRIPSPTTTPLPHTIASRPPRTMVNYRRPFKKSRKNVKRVLWSRLYPTSGNRPFFDQTRTVCETAAPAAHRYPRVEPHFESSAAEQPHIHSSLVLLKHGKKSDLFRVFYKRGMTRLSRNRCTSRAPRDAARLAGEILFMRYTPGADGGEPISMQTCDAEKTDYIFNSPTFRERLADFQGPRRAQMPTKPLVVKRASAFRRK</sequence>
<evidence type="ECO:0000313" key="3">
    <source>
        <dbReference type="Proteomes" id="UP001215598"/>
    </source>
</evidence>
<protein>
    <submittedName>
        <fullName evidence="2">Uncharacterized protein</fullName>
    </submittedName>
</protein>
<evidence type="ECO:0000256" key="1">
    <source>
        <dbReference type="SAM" id="MobiDB-lite"/>
    </source>
</evidence>
<dbReference type="Proteomes" id="UP001215598">
    <property type="component" value="Unassembled WGS sequence"/>
</dbReference>
<reference evidence="2" key="1">
    <citation type="submission" date="2023-03" db="EMBL/GenBank/DDBJ databases">
        <title>Massive genome expansion in bonnet fungi (Mycena s.s.) driven by repeated elements and novel gene families across ecological guilds.</title>
        <authorList>
            <consortium name="Lawrence Berkeley National Laboratory"/>
            <person name="Harder C.B."/>
            <person name="Miyauchi S."/>
            <person name="Viragh M."/>
            <person name="Kuo A."/>
            <person name="Thoen E."/>
            <person name="Andreopoulos B."/>
            <person name="Lu D."/>
            <person name="Skrede I."/>
            <person name="Drula E."/>
            <person name="Henrissat B."/>
            <person name="Morin E."/>
            <person name="Kohler A."/>
            <person name="Barry K."/>
            <person name="LaButti K."/>
            <person name="Morin E."/>
            <person name="Salamov A."/>
            <person name="Lipzen A."/>
            <person name="Mereny Z."/>
            <person name="Hegedus B."/>
            <person name="Baldrian P."/>
            <person name="Stursova M."/>
            <person name="Weitz H."/>
            <person name="Taylor A."/>
            <person name="Grigoriev I.V."/>
            <person name="Nagy L.G."/>
            <person name="Martin F."/>
            <person name="Kauserud H."/>
        </authorList>
    </citation>
    <scope>NUCLEOTIDE SEQUENCE</scope>
    <source>
        <strain evidence="2">CBHHK182m</strain>
    </source>
</reference>
<keyword evidence="3" id="KW-1185">Reference proteome</keyword>
<accession>A0AAD7IMI9</accession>
<organism evidence="2 3">
    <name type="scientific">Mycena metata</name>
    <dbReference type="NCBI Taxonomy" id="1033252"/>
    <lineage>
        <taxon>Eukaryota</taxon>
        <taxon>Fungi</taxon>
        <taxon>Dikarya</taxon>
        <taxon>Basidiomycota</taxon>
        <taxon>Agaricomycotina</taxon>
        <taxon>Agaricomycetes</taxon>
        <taxon>Agaricomycetidae</taxon>
        <taxon>Agaricales</taxon>
        <taxon>Marasmiineae</taxon>
        <taxon>Mycenaceae</taxon>
        <taxon>Mycena</taxon>
    </lineage>
</organism>
<feature type="compositionally biased region" description="Low complexity" evidence="1">
    <location>
        <begin position="63"/>
        <end position="78"/>
    </location>
</feature>
<dbReference type="EMBL" id="JARKIB010000085">
    <property type="protein sequence ID" value="KAJ7744861.1"/>
    <property type="molecule type" value="Genomic_DNA"/>
</dbReference>